<evidence type="ECO:0000256" key="1">
    <source>
        <dbReference type="PROSITE-ProRule" id="PRU00221"/>
    </source>
</evidence>
<dbReference type="GO" id="GO:0006334">
    <property type="term" value="P:nucleosome assembly"/>
    <property type="evidence" value="ECO:0007669"/>
    <property type="project" value="TreeGrafter"/>
</dbReference>
<feature type="region of interest" description="Disordered" evidence="2">
    <location>
        <begin position="1273"/>
        <end position="1307"/>
    </location>
</feature>
<feature type="region of interest" description="Disordered" evidence="2">
    <location>
        <begin position="1013"/>
        <end position="1239"/>
    </location>
</feature>
<keyword evidence="3" id="KW-1133">Transmembrane helix</keyword>
<feature type="compositionally biased region" description="Polar residues" evidence="2">
    <location>
        <begin position="1156"/>
        <end position="1185"/>
    </location>
</feature>
<evidence type="ECO:0000313" key="6">
    <source>
        <dbReference type="EMBL" id="SCO62808.1"/>
    </source>
</evidence>
<dbReference type="Pfam" id="PF00400">
    <property type="entry name" value="WD40"/>
    <property type="match status" value="3"/>
</dbReference>
<feature type="compositionally biased region" description="Basic residues" evidence="2">
    <location>
        <begin position="1209"/>
        <end position="1225"/>
    </location>
</feature>
<evidence type="ECO:0000313" key="11">
    <source>
        <dbReference type="Proteomes" id="UP000516480"/>
    </source>
</evidence>
<gene>
    <name evidence="5" type="ORF">PBNK65E_000461200</name>
    <name evidence="4" type="ORF">PBNK65NY_000459900</name>
    <name evidence="7" type="ORF">PBSP11A_000460900</name>
    <name evidence="6" type="ORF">PBSP11RLL_000460500</name>
</gene>
<keyword evidence="3" id="KW-0812">Transmembrane</keyword>
<evidence type="ECO:0000313" key="5">
    <source>
        <dbReference type="EMBL" id="SCN28615.1"/>
    </source>
</evidence>
<feature type="region of interest" description="Disordered" evidence="2">
    <location>
        <begin position="1893"/>
        <end position="1940"/>
    </location>
</feature>
<dbReference type="InterPro" id="IPR045145">
    <property type="entry name" value="PTHR15271"/>
</dbReference>
<name>A0A1C6YTL7_PLABE</name>
<dbReference type="EMBL" id="LT608262">
    <property type="protein sequence ID" value="SCO64363.1"/>
    <property type="molecule type" value="Genomic_DNA"/>
</dbReference>
<dbReference type="SUPFAM" id="SSF50978">
    <property type="entry name" value="WD40 repeat-like"/>
    <property type="match status" value="1"/>
</dbReference>
<feature type="compositionally biased region" description="Low complexity" evidence="2">
    <location>
        <begin position="825"/>
        <end position="838"/>
    </location>
</feature>
<evidence type="ECO:0000313" key="9">
    <source>
        <dbReference type="Proteomes" id="UP000219974"/>
    </source>
</evidence>
<protein>
    <submittedName>
        <fullName evidence="4">WD repeat-containing protein, putative</fullName>
    </submittedName>
</protein>
<dbReference type="VEuPathDB" id="PlasmoDB:PBANKA_1443500"/>
<accession>A0A1C6YTL7</accession>
<dbReference type="GO" id="GO:0033186">
    <property type="term" value="C:CAF-1 complex"/>
    <property type="evidence" value="ECO:0007669"/>
    <property type="project" value="TreeGrafter"/>
</dbReference>
<keyword evidence="1" id="KW-0853">WD repeat</keyword>
<proteinExistence type="predicted"/>
<organism evidence="4 11">
    <name type="scientific">Plasmodium berghei</name>
    <dbReference type="NCBI Taxonomy" id="5821"/>
    <lineage>
        <taxon>Eukaryota</taxon>
        <taxon>Sar</taxon>
        <taxon>Alveolata</taxon>
        <taxon>Apicomplexa</taxon>
        <taxon>Aconoidasida</taxon>
        <taxon>Haemosporida</taxon>
        <taxon>Plasmodiidae</taxon>
        <taxon>Plasmodium</taxon>
        <taxon>Plasmodium (Vinckeia)</taxon>
    </lineage>
</organism>
<feature type="transmembrane region" description="Helical" evidence="3">
    <location>
        <begin position="2405"/>
        <end position="2423"/>
    </location>
</feature>
<reference evidence="8 9" key="1">
    <citation type="submission" date="2016-08" db="EMBL/GenBank/DDBJ databases">
        <authorList>
            <consortium name="Pathogen Informatics"/>
        </authorList>
    </citation>
    <scope>NUCLEOTIDE SEQUENCE [LARGE SCALE GENOMIC DNA]</scope>
    <source>
        <strain evidence="4 11">NK65 ny</strain>
        <strain evidence="5 10">NK65e</strain>
        <strain evidence="7 8">SP11 Antwerpcl1</strain>
        <strain evidence="6 9">SP11 RLL</strain>
    </source>
</reference>
<dbReference type="SMART" id="SM00320">
    <property type="entry name" value="WD40"/>
    <property type="match status" value="5"/>
</dbReference>
<feature type="transmembrane region" description="Helical" evidence="3">
    <location>
        <begin position="2337"/>
        <end position="2354"/>
    </location>
</feature>
<evidence type="ECO:0000313" key="10">
    <source>
        <dbReference type="Proteomes" id="UP000220214"/>
    </source>
</evidence>
<dbReference type="InterPro" id="IPR001680">
    <property type="entry name" value="WD40_rpt"/>
</dbReference>
<evidence type="ECO:0000313" key="4">
    <source>
        <dbReference type="EMBL" id="SCM26745.1"/>
    </source>
</evidence>
<dbReference type="Gene3D" id="2.130.10.10">
    <property type="entry name" value="YVTN repeat-like/Quinoprotein amine dehydrogenase"/>
    <property type="match status" value="1"/>
</dbReference>
<dbReference type="EMBL" id="LT614640">
    <property type="protein sequence ID" value="SCN28615.1"/>
    <property type="molecule type" value="Genomic_DNA"/>
</dbReference>
<evidence type="ECO:0000313" key="8">
    <source>
        <dbReference type="Proteomes" id="UP000219860"/>
    </source>
</evidence>
<dbReference type="Proteomes" id="UP000220214">
    <property type="component" value="Chromosome 14"/>
</dbReference>
<feature type="compositionally biased region" description="Basic and acidic residues" evidence="2">
    <location>
        <begin position="1123"/>
        <end position="1144"/>
    </location>
</feature>
<sequence>MYIEKLNLSSENAKITSLDFQPNTDLNRLAISSLHQIKIYSIPHYNINTKNKLKIDLLFVSNDHNLVYINTIRWSYNGNFLASCDSGGTLVCYELDINKNNIKKHNEDIKNNYTKSSNNPFAQANNNKEEWKMSKCIKIHENGEIFDLSWSRDNEHVVCGVSNGIVYIFNLIKSYVSHKLFVKGTTENIKGVSFHPTNNLIIAQSSDNIMCIWKKVNIYPDQNSMDMIHQQKGCFDINENKSHQFYESGNIKNDFSSSQGIIGREYFEYVYEENMNKKYKNIDTPTIRHIYFDNFGKYASITHIPNNGRNCGILLKMKNKNDQYINKKKIYMDGHGSCMRVAKIGQKVFVDMKKKKLYCLYCQCSDNGVISLWKIFLKRIEKPYILKNKKNEKKRRDKIALEKSKIGSNNNINISKEKKNKVNKYAQCFLILQNLLEEQTCAVDLSWSDKHNQLIIGGSNGSVYIVQIDINKLNLEPFYHKEYVQINEIFVRNKRDEKIRIEDEKLIIKNKIIRDKIIGDKFFDKIVQRSFEKNGDRIDGKKIIENTGEKKVKNRLTPKIKYLYDEYGNIIENSKSHEVIHILNCTIYPSNDDISKYCDFSFLPFNKKENINIFSSYGKHTNYISNKMRKCNLDYFINPHFFNFSSFLNYFLYVIISSIYTIIQNCDFIWKIMKKEIPNTLYIQFIPFTIDSIPSLLLRYISYKEKNPHQNFLQNNCSILLNNIYTFSKFNKILYFNIFQNGRKYFRGCSYDASRDASKDASKDGDRNASRDAGGNSEGNRYRNDGNKNVESWNNNGGIGGNGGDGNEEKKRKEENTHEGDEYSNENNKNNKIKNNNNTDCKQIEKSSSNTNKKVRKNSKNNIDKQGNNKGLENNNSKKKSSTLINKKKLTNSEESIIKNYNEIINAQNYVVSSINDQIFANSNNQANATMIENGINDNNPEKLSLQNIKDINDDVYNIYKKENDKYSGNTSIDVVNSTNYMNQYCEGTNNISNTMNYISINMNNDPNNVMKNLNNMNDSKTAKFIKNSSPKKKEDKEMKNDAINDSKKEKKEPKKEKKKVKKQQEVENLGEGKTEGTKQKKNEGKKEKKIEGKKNVKKGSNKVTKGDTEMGNECKVVKGGKMAKEVKEPKGTKGSKAVKDSNETNKSNELVPENKPNQLIDQNDKNQLTQTNTQKASNNPNMGNEPNELNDPTEENNSTPKKKEPSRNQKRNSNKGTKRKSAKNNKKDENGNNSDIEWENFNPHAELFCPIIRKEDSEEVGYMTYSSPVKFGNEVNDSNDMNKQNKNKKRKSVDNINKKKGKNSNECLLFNDTNENNDNECLDKIVKCNKYEEGEKRNNKSKNENSFFKNEETIDNTKNINKEIRKKNINKRSNEIDKEYVEENNDTMEKNLKKNNKRVYENMYSSNSVLDKQNYNLKNAHNNLSFSNKYTGEKYMKREIKNSSNYPHINTSASNAFGRNDYHNEFEALEIGKEKNNNNNRYLDNYEQSQRNLNNKTSHDFYNYNSHSHLDKYSSVENAQCEGNNYHIKKLRSNENENYKYYQSYIKREYNTNLNLIDVKKEEFENGSSMYSQEEYNDPVEIYGYNSNEFDKYKELNFKNKKRKIYNKMINTNIMNNFDMNNMHDPNYIDFIRTKKYNDQMNYISKGYDKRNSKKIRIKNSEDIETIYENNQYNMNDIYSNVDVIHSNHEEKKNKMKKINIINDVQYEKYKNKVIIFDNRKENCLICCMCNNNNNLGGKKHFYLLWEDEISGKKIKYTVHDSYIFIISYKFNIFLLNIFNINSKILIHDYVLPDKYIADFVIIKSFNIDGNIYTFFYIHDKKYYYIYQLLNYSSVFLLYSFEISMLNSHVESINISIVEKLQNEDILSKSSKKCFKKYKQILKNKNKKDSINEEDIKNNRETNENAEMENGKSGKGETEEQKKEMSINKKQKEENEKDVERELRLKELIHSITFYENLKIENKSNEKQNKKCNNFFSKKSIKKEKQQYNMSYFNPKCANKLLTRIPNKIQNYSSQKKKKNIIKKSKEEKKKNYFDDVFSNNIHGNDLLYDYIYRKENFYYSYMCIYIFLKNGMIFLIRRNLMKTEITNENYFPETYSSGIISMRPHMFEENGITLISRLDNTYYNKSLYCDINLLFNSKDDYSDEINNKVILPSTDTLNRYTSNEYFNKNRNLILFDNLMDIQQKGMKIFSSQNKIFNIYDFDITKLIESEEFIEGHEHLGQSFEPIVKKEKANTDDDDDNTNKFGKIENNKNNFILQNYHVIKREKDCNMEDIHIKKELNKVSKDFLYAMSISEGFKKSEKNSDSHVDTNLYVKTIKYLENQMKYSILIMNKKSFLNYLCAYFSFLVEYLDITRIQQNFHYFMKITLYHSKKYISKFVFFEIDQNTNYEPYWLDTNALLCMNIHFFFLSLFLYYNFLLPIYKILRQKKNKNTHIYKYHSFFRFIKEMHKHMVQIDTIFQRAFHRSLSV</sequence>
<feature type="region of interest" description="Disordered" evidence="2">
    <location>
        <begin position="757"/>
        <end position="884"/>
    </location>
</feature>
<dbReference type="PANTHER" id="PTHR15271">
    <property type="entry name" value="CHROMATIN ASSEMBLY FACTOR 1 SUBUNIT B"/>
    <property type="match status" value="1"/>
</dbReference>
<evidence type="ECO:0000256" key="2">
    <source>
        <dbReference type="SAM" id="MobiDB-lite"/>
    </source>
</evidence>
<feature type="compositionally biased region" description="Basic and acidic residues" evidence="2">
    <location>
        <begin position="1032"/>
        <end position="1056"/>
    </location>
</feature>
<feature type="transmembrane region" description="Helical" evidence="3">
    <location>
        <begin position="2059"/>
        <end position="2078"/>
    </location>
</feature>
<feature type="compositionally biased region" description="Basic and acidic residues" evidence="2">
    <location>
        <begin position="757"/>
        <end position="770"/>
    </location>
</feature>
<evidence type="ECO:0000313" key="7">
    <source>
        <dbReference type="EMBL" id="SCO64363.1"/>
    </source>
</evidence>
<dbReference type="EMBL" id="LT608278">
    <property type="protein sequence ID" value="SCO62808.1"/>
    <property type="molecule type" value="Genomic_DNA"/>
</dbReference>
<dbReference type="GO" id="GO:0006335">
    <property type="term" value="P:DNA replication-dependent chromatin assembly"/>
    <property type="evidence" value="ECO:0007669"/>
    <property type="project" value="InterPro"/>
</dbReference>
<dbReference type="PROSITE" id="PS50082">
    <property type="entry name" value="WD_REPEATS_2"/>
    <property type="match status" value="1"/>
</dbReference>
<dbReference type="OrthoDB" id="1741719at2759"/>
<evidence type="ECO:0000256" key="3">
    <source>
        <dbReference type="SAM" id="Phobius"/>
    </source>
</evidence>
<dbReference type="Proteomes" id="UP000516480">
    <property type="component" value="Chromosome 14"/>
</dbReference>
<dbReference type="EMBL" id="LT608150">
    <property type="protein sequence ID" value="SCM26745.1"/>
    <property type="molecule type" value="Genomic_DNA"/>
</dbReference>
<dbReference type="Proteomes" id="UP000219860">
    <property type="component" value="Chromosome 14"/>
</dbReference>
<keyword evidence="3" id="KW-0472">Membrane</keyword>
<feature type="compositionally biased region" description="Polar residues" evidence="2">
    <location>
        <begin position="1276"/>
        <end position="1285"/>
    </location>
</feature>
<dbReference type="Proteomes" id="UP000219974">
    <property type="component" value="Chromosome 14"/>
</dbReference>
<dbReference type="InterPro" id="IPR015943">
    <property type="entry name" value="WD40/YVTN_repeat-like_dom_sf"/>
</dbReference>
<dbReference type="GO" id="GO:0005634">
    <property type="term" value="C:nucleus"/>
    <property type="evidence" value="ECO:0007669"/>
    <property type="project" value="TreeGrafter"/>
</dbReference>
<feature type="repeat" description="WD" evidence="1">
    <location>
        <begin position="182"/>
        <end position="214"/>
    </location>
</feature>
<dbReference type="InterPro" id="IPR036322">
    <property type="entry name" value="WD40_repeat_dom_sf"/>
</dbReference>
<dbReference type="OMA" id="HKYEVSH"/>
<feature type="compositionally biased region" description="Basic and acidic residues" evidence="2">
    <location>
        <begin position="1063"/>
        <end position="1095"/>
    </location>
</feature>
<dbReference type="PANTHER" id="PTHR15271:SF4">
    <property type="entry name" value="CHROMATIN ASSEMBLY FACTOR 1 SUBUNIT B"/>
    <property type="match status" value="1"/>
</dbReference>
<feature type="compositionally biased region" description="Basic and acidic residues" evidence="2">
    <location>
        <begin position="807"/>
        <end position="821"/>
    </location>
</feature>